<evidence type="ECO:0000256" key="3">
    <source>
        <dbReference type="ARBA" id="ARBA00022692"/>
    </source>
</evidence>
<evidence type="ECO:0000256" key="7">
    <source>
        <dbReference type="SAM" id="Phobius"/>
    </source>
</evidence>
<feature type="domain" description="ABC3 transporter permease C-terminal" evidence="8">
    <location>
        <begin position="673"/>
        <end position="784"/>
    </location>
</feature>
<evidence type="ECO:0000256" key="1">
    <source>
        <dbReference type="ARBA" id="ARBA00004651"/>
    </source>
</evidence>
<feature type="domain" description="MacB-like periplasmic core" evidence="9">
    <location>
        <begin position="487"/>
        <end position="637"/>
    </location>
</feature>
<dbReference type="InterPro" id="IPR025857">
    <property type="entry name" value="MacB_PCD"/>
</dbReference>
<dbReference type="InterPro" id="IPR003838">
    <property type="entry name" value="ABC3_permease_C"/>
</dbReference>
<sequence>MIKNYLKIAWRNLIKNKASSFINVGGLAVGMTVAMLIGLWIWDELSFDKYHQNYDRVAMVMQNEVFNGNINTGTPIPLPLDAELRKSYGSNFKHLALSSWTNSHILNVDDKKVSYKGNFMGAEAPEIFSLRMLRGSRGALKDRSSILISQSVAKALFGNADPMNKVIRLDNKDGFKVSGVYEDLPDNTTLHDMAFIGPWEYYITSPGNERSPTDWGDNSLFMYVQLADHADIAKVSAQIKNMKLDKLEREDKKFNPQLFLQPMSKWHLYAEFKDGVNTGGAIQYVWLFGIIGIFVLLLACINFMNLSTARSEKRAKEVGIRKAVGSLRGQLIKQFFSESFLIAGLAFIFSLLLLWLALPWFNDVAGKQIAILWNSLFFWIAGMGFTLFTGIIAGLYPALYLSSFNPVKVLKGTFKAGRFAAIPRKVLVVTQFTVSVILIIGTIIVFKQIQFAKNRPVGYSRDGLLAIEVTNEDLHKHFDALRTDLLQSGAVTEIAESSSSTTGVNNHRGDVSWKGKDPSMTSFFGNINVTTNYGKTVGWQFTDGRDFSSQSVADSTAIILNQAAVKYMGLKNPVGEMVQVGKWNMTVIGVVKDMVMESPYEPVKQTIFRIGRGTLDDILIKINPKISTHEALGKIEAVCKMYSPSVPFSYRFADDEYARKFATEERIGKLASSFAMLAIFISCLGLFGMASFVAEQRVKEIGVRKVLGASVFGLWRLMSRDFVLLVIIALFIATPVAYYFMHSWLQHYTYRAELSWWVFALTGAGAITITLLTISYQSIRAALANPVKSLRSE</sequence>
<evidence type="ECO:0000259" key="8">
    <source>
        <dbReference type="Pfam" id="PF02687"/>
    </source>
</evidence>
<feature type="transmembrane region" description="Helical" evidence="7">
    <location>
        <begin position="335"/>
        <end position="356"/>
    </location>
</feature>
<name>A0A841JPQ7_9SPHI</name>
<keyword evidence="3 7" id="KW-0812">Transmembrane</keyword>
<dbReference type="GO" id="GO:0022857">
    <property type="term" value="F:transmembrane transporter activity"/>
    <property type="evidence" value="ECO:0007669"/>
    <property type="project" value="TreeGrafter"/>
</dbReference>
<feature type="transmembrane region" description="Helical" evidence="7">
    <location>
        <begin position="284"/>
        <end position="306"/>
    </location>
</feature>
<keyword evidence="4 7" id="KW-1133">Transmembrane helix</keyword>
<feature type="domain" description="ABC3 transporter permease C-terminal" evidence="8">
    <location>
        <begin position="290"/>
        <end position="406"/>
    </location>
</feature>
<evidence type="ECO:0000256" key="5">
    <source>
        <dbReference type="ARBA" id="ARBA00023136"/>
    </source>
</evidence>
<dbReference type="InterPro" id="IPR050250">
    <property type="entry name" value="Macrolide_Exporter_MacB"/>
</dbReference>
<evidence type="ECO:0000256" key="4">
    <source>
        <dbReference type="ARBA" id="ARBA00022989"/>
    </source>
</evidence>
<evidence type="ECO:0000259" key="9">
    <source>
        <dbReference type="Pfam" id="PF12704"/>
    </source>
</evidence>
<feature type="domain" description="MacB-like periplasmic core" evidence="9">
    <location>
        <begin position="20"/>
        <end position="241"/>
    </location>
</feature>
<feature type="transmembrane region" description="Helical" evidence="7">
    <location>
        <begin position="674"/>
        <end position="694"/>
    </location>
</feature>
<accession>A0A841JPQ7</accession>
<feature type="transmembrane region" description="Helical" evidence="7">
    <location>
        <begin position="376"/>
        <end position="401"/>
    </location>
</feature>
<organism evidence="10 11">
    <name type="scientific">Mucilaginibacter lappiensis</name>
    <dbReference type="NCBI Taxonomy" id="354630"/>
    <lineage>
        <taxon>Bacteria</taxon>
        <taxon>Pseudomonadati</taxon>
        <taxon>Bacteroidota</taxon>
        <taxon>Sphingobacteriia</taxon>
        <taxon>Sphingobacteriales</taxon>
        <taxon>Sphingobacteriaceae</taxon>
        <taxon>Mucilaginibacter</taxon>
    </lineage>
</organism>
<evidence type="ECO:0000313" key="11">
    <source>
        <dbReference type="Proteomes" id="UP000548326"/>
    </source>
</evidence>
<feature type="transmembrane region" description="Helical" evidence="7">
    <location>
        <begin position="426"/>
        <end position="446"/>
    </location>
</feature>
<feature type="transmembrane region" description="Helical" evidence="7">
    <location>
        <begin position="722"/>
        <end position="742"/>
    </location>
</feature>
<dbReference type="AlphaFoldDB" id="A0A841JPQ7"/>
<evidence type="ECO:0000313" key="10">
    <source>
        <dbReference type="EMBL" id="MBB6130295.1"/>
    </source>
</evidence>
<reference evidence="10 11" key="1">
    <citation type="submission" date="2020-08" db="EMBL/GenBank/DDBJ databases">
        <title>Genomic Encyclopedia of Type Strains, Phase IV (KMG-V): Genome sequencing to study the core and pangenomes of soil and plant-associated prokaryotes.</title>
        <authorList>
            <person name="Whitman W."/>
        </authorList>
    </citation>
    <scope>NUCLEOTIDE SEQUENCE [LARGE SCALE GENOMIC DNA]</scope>
    <source>
        <strain evidence="10 11">MP601</strain>
    </source>
</reference>
<keyword evidence="2" id="KW-1003">Cell membrane</keyword>
<dbReference type="PANTHER" id="PTHR30572:SF4">
    <property type="entry name" value="ABC TRANSPORTER PERMEASE YTRF"/>
    <property type="match status" value="1"/>
</dbReference>
<keyword evidence="5 7" id="KW-0472">Membrane</keyword>
<dbReference type="Pfam" id="PF12704">
    <property type="entry name" value="MacB_PCD"/>
    <property type="match status" value="2"/>
</dbReference>
<proteinExistence type="inferred from homology"/>
<dbReference type="PANTHER" id="PTHR30572">
    <property type="entry name" value="MEMBRANE COMPONENT OF TRANSPORTER-RELATED"/>
    <property type="match status" value="1"/>
</dbReference>
<dbReference type="EMBL" id="JACHCA010000014">
    <property type="protein sequence ID" value="MBB6130295.1"/>
    <property type="molecule type" value="Genomic_DNA"/>
</dbReference>
<dbReference type="RefSeq" id="WP_183589139.1">
    <property type="nucleotide sequence ID" value="NZ_JACHCA010000014.1"/>
</dbReference>
<comment type="similarity">
    <text evidence="6">Belongs to the ABC-4 integral membrane protein family.</text>
</comment>
<comment type="subcellular location">
    <subcellularLocation>
        <location evidence="1">Cell membrane</location>
        <topology evidence="1">Multi-pass membrane protein</topology>
    </subcellularLocation>
</comment>
<comment type="caution">
    <text evidence="10">The sequence shown here is derived from an EMBL/GenBank/DDBJ whole genome shotgun (WGS) entry which is preliminary data.</text>
</comment>
<gene>
    <name evidence="10" type="ORF">HDF22_004435</name>
</gene>
<evidence type="ECO:0000256" key="6">
    <source>
        <dbReference type="ARBA" id="ARBA00038076"/>
    </source>
</evidence>
<protein>
    <submittedName>
        <fullName evidence="10">ABC-type antimicrobial peptide transport system permease subunit</fullName>
    </submittedName>
</protein>
<evidence type="ECO:0000256" key="2">
    <source>
        <dbReference type="ARBA" id="ARBA00022475"/>
    </source>
</evidence>
<dbReference type="Pfam" id="PF02687">
    <property type="entry name" value="FtsX"/>
    <property type="match status" value="2"/>
</dbReference>
<dbReference type="GO" id="GO:0005886">
    <property type="term" value="C:plasma membrane"/>
    <property type="evidence" value="ECO:0007669"/>
    <property type="project" value="UniProtKB-SubCell"/>
</dbReference>
<dbReference type="Proteomes" id="UP000548326">
    <property type="component" value="Unassembled WGS sequence"/>
</dbReference>
<feature type="transmembrane region" description="Helical" evidence="7">
    <location>
        <begin position="754"/>
        <end position="774"/>
    </location>
</feature>
<feature type="transmembrane region" description="Helical" evidence="7">
    <location>
        <begin position="21"/>
        <end position="42"/>
    </location>
</feature>